<reference evidence="1 2" key="1">
    <citation type="journal article" date="2012" name="Science">
        <title>The Paleozoic origin of enzymatic lignin decomposition reconstructed from 31 fungal genomes.</title>
        <authorList>
            <person name="Floudas D."/>
            <person name="Binder M."/>
            <person name="Riley R."/>
            <person name="Barry K."/>
            <person name="Blanchette R.A."/>
            <person name="Henrissat B."/>
            <person name="Martinez A.T."/>
            <person name="Otillar R."/>
            <person name="Spatafora J.W."/>
            <person name="Yadav J.S."/>
            <person name="Aerts A."/>
            <person name="Benoit I."/>
            <person name="Boyd A."/>
            <person name="Carlson A."/>
            <person name="Copeland A."/>
            <person name="Coutinho P.M."/>
            <person name="de Vries R.P."/>
            <person name="Ferreira P."/>
            <person name="Findley K."/>
            <person name="Foster B."/>
            <person name="Gaskell J."/>
            <person name="Glotzer D."/>
            <person name="Gorecki P."/>
            <person name="Heitman J."/>
            <person name="Hesse C."/>
            <person name="Hori C."/>
            <person name="Igarashi K."/>
            <person name="Jurgens J.A."/>
            <person name="Kallen N."/>
            <person name="Kersten P."/>
            <person name="Kohler A."/>
            <person name="Kuees U."/>
            <person name="Kumar T.K.A."/>
            <person name="Kuo A."/>
            <person name="LaButti K."/>
            <person name="Larrondo L.F."/>
            <person name="Lindquist E."/>
            <person name="Ling A."/>
            <person name="Lombard V."/>
            <person name="Lucas S."/>
            <person name="Lundell T."/>
            <person name="Martin R."/>
            <person name="McLaughlin D.J."/>
            <person name="Morgenstern I."/>
            <person name="Morin E."/>
            <person name="Murat C."/>
            <person name="Nagy L.G."/>
            <person name="Nolan M."/>
            <person name="Ohm R.A."/>
            <person name="Patyshakuliyeva A."/>
            <person name="Rokas A."/>
            <person name="Ruiz-Duenas F.J."/>
            <person name="Sabat G."/>
            <person name="Salamov A."/>
            <person name="Samejima M."/>
            <person name="Schmutz J."/>
            <person name="Slot J.C."/>
            <person name="St John F."/>
            <person name="Stenlid J."/>
            <person name="Sun H."/>
            <person name="Sun S."/>
            <person name="Syed K."/>
            <person name="Tsang A."/>
            <person name="Wiebenga A."/>
            <person name="Young D."/>
            <person name="Pisabarro A."/>
            <person name="Eastwood D.C."/>
            <person name="Martin F."/>
            <person name="Cullen D."/>
            <person name="Grigoriev I.V."/>
            <person name="Hibbett D.S."/>
        </authorList>
    </citation>
    <scope>NUCLEOTIDE SEQUENCE [LARGE SCALE GENOMIC DNA]</scope>
    <source>
        <strain evidence="1 2">MD-104</strain>
    </source>
</reference>
<name>A0A2H3J6N4_WOLCO</name>
<proteinExistence type="predicted"/>
<dbReference type="Proteomes" id="UP000218811">
    <property type="component" value="Unassembled WGS sequence"/>
</dbReference>
<dbReference type="AlphaFoldDB" id="A0A2H3J6N4"/>
<evidence type="ECO:0000313" key="1">
    <source>
        <dbReference type="EMBL" id="PCH37876.1"/>
    </source>
</evidence>
<keyword evidence="2" id="KW-1185">Reference proteome</keyword>
<evidence type="ECO:0000313" key="2">
    <source>
        <dbReference type="Proteomes" id="UP000218811"/>
    </source>
</evidence>
<dbReference type="EMBL" id="KB467942">
    <property type="protein sequence ID" value="PCH37876.1"/>
    <property type="molecule type" value="Genomic_DNA"/>
</dbReference>
<dbReference type="OrthoDB" id="3256525at2759"/>
<organism evidence="1 2">
    <name type="scientific">Wolfiporia cocos (strain MD-104)</name>
    <name type="common">Brown rot fungus</name>
    <dbReference type="NCBI Taxonomy" id="742152"/>
    <lineage>
        <taxon>Eukaryota</taxon>
        <taxon>Fungi</taxon>
        <taxon>Dikarya</taxon>
        <taxon>Basidiomycota</taxon>
        <taxon>Agaricomycotina</taxon>
        <taxon>Agaricomycetes</taxon>
        <taxon>Polyporales</taxon>
        <taxon>Phaeolaceae</taxon>
        <taxon>Wolfiporia</taxon>
    </lineage>
</organism>
<gene>
    <name evidence="1" type="ORF">WOLCODRAFT_161119</name>
</gene>
<accession>A0A2H3J6N4</accession>
<dbReference type="OMA" id="HNGATRS"/>
<sequence>MTSITWSDLPIELWLHIFRLSTTSPETQKLHATTYRPFDTVIVGLKDVQASRTKAALVRVCRRWREWAERLLYEDLSISSPKEVPPVLLSNACGTARESDGGLYSSRSSHCGQWVRRIVLPYSFSIPTISCTVSTHDILQQCQSLEVLVCIEPCPHSGLPVPCPPLPSLKRFDGLHIHTPWPTEGVNMLGDMLLAAPNLQYLSIGESVVKLKNGSVLKDGPAFPRPANPSVLRPVSLRPVGLPMLTTLRLLPVLNDFLMRQLGKWSLPALRHLVIDGLKDPYLLTDLWETFGAQIRIIELGSSLRYFIYDILNFVLCRFPKVKELNYYIFFTGIPKYYGTYDALVTVGLHCAQWDDLLMPESTETWEHLQGHFASLSGPIFLGLKRIVLYASS</sequence>
<protein>
    <submittedName>
        <fullName evidence="1">Uncharacterized protein</fullName>
    </submittedName>
</protein>